<keyword evidence="5" id="KW-0112">Calmodulin-binding</keyword>
<dbReference type="PROSITE" id="PS51844">
    <property type="entry name" value="SH3_LIKE"/>
    <property type="match status" value="1"/>
</dbReference>
<dbReference type="GO" id="GO:0000146">
    <property type="term" value="F:microfilament motor activity"/>
    <property type="evidence" value="ECO:0007669"/>
    <property type="project" value="TreeGrafter"/>
</dbReference>
<dbReference type="PROSITE" id="PS51456">
    <property type="entry name" value="MYOSIN_MOTOR"/>
    <property type="match status" value="1"/>
</dbReference>
<accession>A0A2K3NLT4</accession>
<evidence type="ECO:0000313" key="15">
    <source>
        <dbReference type="EMBL" id="PNY04001.1"/>
    </source>
</evidence>
<dbReference type="GO" id="GO:0005524">
    <property type="term" value="F:ATP binding"/>
    <property type="evidence" value="ECO:0007669"/>
    <property type="project" value="UniProtKB-UniRule"/>
</dbReference>
<dbReference type="PROSITE" id="PS51126">
    <property type="entry name" value="DILUTE"/>
    <property type="match status" value="1"/>
</dbReference>
<protein>
    <submittedName>
        <fullName evidence="15">Myosin-J heavy chain-like protein</fullName>
    </submittedName>
</protein>
<dbReference type="Gene3D" id="1.20.58.530">
    <property type="match status" value="1"/>
</dbReference>
<feature type="domain" description="Dilute" evidence="12">
    <location>
        <begin position="1257"/>
        <end position="1537"/>
    </location>
</feature>
<evidence type="ECO:0000256" key="8">
    <source>
        <dbReference type="ARBA" id="ARBA00023175"/>
    </source>
</evidence>
<keyword evidence="2" id="KW-0677">Repeat</keyword>
<keyword evidence="9 10" id="KW-0009">Actin-binding</keyword>
<dbReference type="Pfam" id="PF00063">
    <property type="entry name" value="Myosin_head"/>
    <property type="match status" value="1"/>
</dbReference>
<evidence type="ECO:0000256" key="10">
    <source>
        <dbReference type="PROSITE-ProRule" id="PRU00782"/>
    </source>
</evidence>
<dbReference type="PANTHER" id="PTHR13140:SF751">
    <property type="entry name" value="MYOSIN HEAVY CHAIN"/>
    <property type="match status" value="1"/>
</dbReference>
<dbReference type="Gene3D" id="1.20.120.720">
    <property type="entry name" value="Myosin VI head, motor domain, U50 subdomain"/>
    <property type="match status" value="1"/>
</dbReference>
<dbReference type="InterPro" id="IPR000048">
    <property type="entry name" value="IQ_motif_EF-hand-BS"/>
</dbReference>
<evidence type="ECO:0000256" key="11">
    <source>
        <dbReference type="SAM" id="Coils"/>
    </source>
</evidence>
<keyword evidence="3 10" id="KW-0547">Nucleotide-binding</keyword>
<keyword evidence="6 11" id="KW-0175">Coiled coil</keyword>
<evidence type="ECO:0000313" key="16">
    <source>
        <dbReference type="Proteomes" id="UP000236291"/>
    </source>
</evidence>
<reference evidence="15 16" key="2">
    <citation type="journal article" date="2017" name="Front. Plant Sci.">
        <title>Gene Classification and Mining of Molecular Markers Useful in Red Clover (Trifolium pratense) Breeding.</title>
        <authorList>
            <person name="Istvanek J."/>
            <person name="Dluhosova J."/>
            <person name="Dluhos P."/>
            <person name="Patkova L."/>
            <person name="Nedelnik J."/>
            <person name="Repkova J."/>
        </authorList>
    </citation>
    <scope>NUCLEOTIDE SEQUENCE [LARGE SCALE GENOMIC DNA]</scope>
    <source>
        <strain evidence="16">cv. Tatra</strain>
        <tissue evidence="15">Young leaves</tissue>
    </source>
</reference>
<feature type="domain" description="Myosin motor" evidence="13">
    <location>
        <begin position="63"/>
        <end position="735"/>
    </location>
</feature>
<dbReference type="InterPro" id="IPR036018">
    <property type="entry name" value="MYSc_Myo11"/>
</dbReference>
<dbReference type="InterPro" id="IPR002710">
    <property type="entry name" value="Dilute_dom"/>
</dbReference>
<evidence type="ECO:0000259" key="14">
    <source>
        <dbReference type="PROSITE" id="PS51844"/>
    </source>
</evidence>
<dbReference type="EMBL" id="ASHM01000141">
    <property type="protein sequence ID" value="PNY04001.1"/>
    <property type="molecule type" value="Genomic_DNA"/>
</dbReference>
<dbReference type="SMART" id="SM01132">
    <property type="entry name" value="DIL"/>
    <property type="match status" value="1"/>
</dbReference>
<keyword evidence="4 10" id="KW-0067">ATP-binding</keyword>
<evidence type="ECO:0000256" key="4">
    <source>
        <dbReference type="ARBA" id="ARBA00022840"/>
    </source>
</evidence>
<dbReference type="Gene3D" id="3.40.850.10">
    <property type="entry name" value="Kinesin motor domain"/>
    <property type="match status" value="1"/>
</dbReference>
<evidence type="ECO:0000256" key="2">
    <source>
        <dbReference type="ARBA" id="ARBA00022737"/>
    </source>
</evidence>
<dbReference type="Pfam" id="PF02736">
    <property type="entry name" value="Myosin_N"/>
    <property type="match status" value="1"/>
</dbReference>
<dbReference type="PROSITE" id="PS50096">
    <property type="entry name" value="IQ"/>
    <property type="match status" value="5"/>
</dbReference>
<feature type="coiled-coil region" evidence="11">
    <location>
        <begin position="870"/>
        <end position="1165"/>
    </location>
</feature>
<dbReference type="Gene3D" id="1.10.10.820">
    <property type="match status" value="1"/>
</dbReference>
<dbReference type="Pfam" id="PF01843">
    <property type="entry name" value="DIL"/>
    <property type="match status" value="1"/>
</dbReference>
<keyword evidence="8 10" id="KW-0505">Motor protein</keyword>
<evidence type="ECO:0000256" key="5">
    <source>
        <dbReference type="ARBA" id="ARBA00022860"/>
    </source>
</evidence>
<evidence type="ECO:0000256" key="9">
    <source>
        <dbReference type="ARBA" id="ARBA00023203"/>
    </source>
</evidence>
<dbReference type="SUPFAM" id="SSF52540">
    <property type="entry name" value="P-loop containing nucleoside triphosphate hydrolases"/>
    <property type="match status" value="2"/>
</dbReference>
<dbReference type="SMART" id="SM00242">
    <property type="entry name" value="MYSc"/>
    <property type="match status" value="1"/>
</dbReference>
<dbReference type="Proteomes" id="UP000236291">
    <property type="component" value="Unassembled WGS sequence"/>
</dbReference>
<evidence type="ECO:0000259" key="12">
    <source>
        <dbReference type="PROSITE" id="PS51126"/>
    </source>
</evidence>
<evidence type="ECO:0000256" key="7">
    <source>
        <dbReference type="ARBA" id="ARBA00023123"/>
    </source>
</evidence>
<dbReference type="Pfam" id="PF00612">
    <property type="entry name" value="IQ"/>
    <property type="match status" value="2"/>
</dbReference>
<dbReference type="FunFam" id="1.20.120.720:FF:000011">
    <property type="entry name" value="Myosin 2"/>
    <property type="match status" value="1"/>
</dbReference>
<dbReference type="STRING" id="57577.A0A2K3NLT4"/>
<organism evidence="15 16">
    <name type="scientific">Trifolium pratense</name>
    <name type="common">Red clover</name>
    <dbReference type="NCBI Taxonomy" id="57577"/>
    <lineage>
        <taxon>Eukaryota</taxon>
        <taxon>Viridiplantae</taxon>
        <taxon>Streptophyta</taxon>
        <taxon>Embryophyta</taxon>
        <taxon>Tracheophyta</taxon>
        <taxon>Spermatophyta</taxon>
        <taxon>Magnoliopsida</taxon>
        <taxon>eudicotyledons</taxon>
        <taxon>Gunneridae</taxon>
        <taxon>Pentapetalae</taxon>
        <taxon>rosids</taxon>
        <taxon>fabids</taxon>
        <taxon>Fabales</taxon>
        <taxon>Fabaceae</taxon>
        <taxon>Papilionoideae</taxon>
        <taxon>50 kb inversion clade</taxon>
        <taxon>NPAAA clade</taxon>
        <taxon>Hologalegina</taxon>
        <taxon>IRL clade</taxon>
        <taxon>Trifolieae</taxon>
        <taxon>Trifolium</taxon>
    </lineage>
</organism>
<dbReference type="GO" id="GO:0030048">
    <property type="term" value="P:actin filament-based movement"/>
    <property type="evidence" value="ECO:0007669"/>
    <property type="project" value="UniProtKB-ARBA"/>
</dbReference>
<evidence type="ECO:0000256" key="6">
    <source>
        <dbReference type="ARBA" id="ARBA00023054"/>
    </source>
</evidence>
<dbReference type="GO" id="GO:0016020">
    <property type="term" value="C:membrane"/>
    <property type="evidence" value="ECO:0007669"/>
    <property type="project" value="TreeGrafter"/>
</dbReference>
<feature type="region of interest" description="Actin-binding" evidence="10">
    <location>
        <begin position="616"/>
        <end position="638"/>
    </location>
</feature>
<dbReference type="InterPro" id="IPR004009">
    <property type="entry name" value="SH3_Myosin"/>
</dbReference>
<dbReference type="SMART" id="SM00015">
    <property type="entry name" value="IQ"/>
    <property type="match status" value="6"/>
</dbReference>
<reference evidence="15 16" key="1">
    <citation type="journal article" date="2014" name="Am. J. Bot.">
        <title>Genome assembly and annotation for red clover (Trifolium pratense; Fabaceae).</title>
        <authorList>
            <person name="Istvanek J."/>
            <person name="Jaros M."/>
            <person name="Krenek A."/>
            <person name="Repkova J."/>
        </authorList>
    </citation>
    <scope>NUCLEOTIDE SEQUENCE [LARGE SCALE GENOMIC DNA]</scope>
    <source>
        <strain evidence="16">cv. Tatra</strain>
        <tissue evidence="15">Young leaves</tissue>
    </source>
</reference>
<evidence type="ECO:0000256" key="1">
    <source>
        <dbReference type="ARBA" id="ARBA00008049"/>
    </source>
</evidence>
<dbReference type="FunFam" id="1.20.5.190:FF:000001">
    <property type="entry name" value="unconventional myosin-Va"/>
    <property type="match status" value="2"/>
</dbReference>
<keyword evidence="7 10" id="KW-0518">Myosin</keyword>
<dbReference type="PRINTS" id="PR00193">
    <property type="entry name" value="MYOSINHEAVY"/>
</dbReference>
<feature type="domain" description="Myosin N-terminal SH3-like" evidence="14">
    <location>
        <begin position="9"/>
        <end position="58"/>
    </location>
</feature>
<dbReference type="InterPro" id="IPR027417">
    <property type="entry name" value="P-loop_NTPase"/>
</dbReference>
<proteinExistence type="inferred from homology"/>
<dbReference type="InterPro" id="IPR036961">
    <property type="entry name" value="Kinesin_motor_dom_sf"/>
</dbReference>
<dbReference type="Gene3D" id="1.20.5.190">
    <property type="match status" value="3"/>
</dbReference>
<dbReference type="FunFam" id="1.10.10.820:FF:000001">
    <property type="entry name" value="Myosin heavy chain"/>
    <property type="match status" value="1"/>
</dbReference>
<evidence type="ECO:0000259" key="13">
    <source>
        <dbReference type="PROSITE" id="PS51456"/>
    </source>
</evidence>
<dbReference type="InterPro" id="IPR037975">
    <property type="entry name" value="MyosinXI_CBD"/>
</dbReference>
<dbReference type="InterPro" id="IPR001609">
    <property type="entry name" value="Myosin_head_motor_dom-like"/>
</dbReference>
<dbReference type="CDD" id="cd15475">
    <property type="entry name" value="MyosinXI_CBD"/>
    <property type="match status" value="1"/>
</dbReference>
<dbReference type="GO" id="GO:0007015">
    <property type="term" value="P:actin filament organization"/>
    <property type="evidence" value="ECO:0007669"/>
    <property type="project" value="InterPro"/>
</dbReference>
<dbReference type="GO" id="GO:0005516">
    <property type="term" value="F:calmodulin binding"/>
    <property type="evidence" value="ECO:0007669"/>
    <property type="project" value="UniProtKB-KW"/>
</dbReference>
<comment type="caution">
    <text evidence="15">The sequence shown here is derived from an EMBL/GenBank/DDBJ whole genome shotgun (WGS) entry which is preliminary data.</text>
</comment>
<feature type="binding site" evidence="10">
    <location>
        <begin position="157"/>
        <end position="164"/>
    </location>
    <ligand>
        <name>ATP</name>
        <dbReference type="ChEBI" id="CHEBI:30616"/>
    </ligand>
</feature>
<comment type="similarity">
    <text evidence="1">Belongs to the TRAFAC class myosin-kinesin ATPase superfamily. Myosin family. Plant myosin class XI subfamily.</text>
</comment>
<dbReference type="GO" id="GO:0005737">
    <property type="term" value="C:cytoplasm"/>
    <property type="evidence" value="ECO:0007669"/>
    <property type="project" value="TreeGrafter"/>
</dbReference>
<dbReference type="PANTHER" id="PTHR13140">
    <property type="entry name" value="MYOSIN"/>
    <property type="match status" value="1"/>
</dbReference>
<evidence type="ECO:0000256" key="3">
    <source>
        <dbReference type="ARBA" id="ARBA00022741"/>
    </source>
</evidence>
<dbReference type="GO" id="GO:0051015">
    <property type="term" value="F:actin filament binding"/>
    <property type="evidence" value="ECO:0007669"/>
    <property type="project" value="TreeGrafter"/>
</dbReference>
<sequence>MHTAQLNFFVGSHVWVEDPDVAWIAGEILESKAQEITISNESGTKVVSKSANIYPKDPEFPTEGVEDMTRLAYLHEPGVLQNLQIRYSINEIYTYTGNILIAVNPFQRLPHLYAHETMAKYKGAAFGEQSPHPFAIAGYAYRKMINEERSQAILVSGESGAGKTESTKMLMHYLAYLGGRAATEGRSVEQQVLESNPVLEAFGNAKTVRNNNSSRFGKFVEIQFDQKGRISGAAIRTYLLERSRVCQVSDPERNYHCFYMLCAAPQEDVDRFKLGNPRSFHYLNQSNCFELDALDDSKEYLATRRAMDVVGISNDEQEAIFRTVAAVLHLGNIEFVKAMDEGTDSSKPKDDKSYFHLKTAAELLMCDEKSLEDSFCKRVMVTRGDTITKCLDPDSAALSRDALAKIVYSRLFDWIVDKINNSIGQDANSKSLIGVLDIYGFESFKTNSFEQFCINLTNEKLQQHFNQHVFKMEQEEYTKEEIDWSYIEFVDNQDVLDLIEKKPGGVIALLDEACMFPRSTHETFAEKLYQTLSSNKRFSKPKLSRTGFTINHYAGDVTYQTDLFLDKNKDYVVPEHAALLSASNCPFVSGLFPPLPEETMKSTKFSSIATQFKQQLQSLLETLNATEPHYIRCVKPNNLLKPGIFENNDVLQQLRCGGVMEAIRISCAGYPTRKTFDEFVQRFTILDPKGLKSCPDEMTACKMLLDKANLKGYQVGKTKVFLRAGQMAELDACRAEVLGRSAIVIQKKARTYICEKKYKLMRFSATQVQRAVRGQLARLCYERMRREAASLIIQKQCRMYLSRSAYKTTYARAICIQTGMRGMAARNELRFRRRTKAAIKIQGRYRCHRARTYYKRLKRATIAVQCSWRRTRARRELRKLRMAAKESKALEAAKQNLEKQVEELISTLESEKRMREAKTQENEKLQHALEEMEIRFEETKTKLTQEFEETKTKLTQECEAAKKVAEQTPTIHENENNVADSELINKLTAENEKLKELVNSMEKKTKLEIPDNLTDNEVINKLAEENGQLKDLVNSMEKKTKLELPDNVTDNEAINKLTEENEKLKELVSSLEEKTKDQIPAHFTENEVISKLTEDKEHLKDQVKSLEQKVDETEKKYEECSRQSEDRMNQIIETESKMIELKTKLQKLEEKFSDLESENQIFRKQALLSSTSQRMTDKVAAIPPLENGQQAPVKTLNSTETVRRSHMERHQESVELLFKCVTKDLGFCEGKPVAAFTLYNCLLHWKSFEAEKTSIFDRLIQLIGSAIEDQDNNNCMAYWLSNTSALFFHLQRCLRVPARKPPTPTGFFGRMTQGFRSSNSLSGGAFDVVQQVDAKYPALLFKQQLAAYVEKIYGIVRENMKKEFSPLLSSCIKDPKDSNSQPTGSWHDITECLNKFLNVLKENYVPPVLIQKVFNQTFQYINAEIFNSLILHKECCTLNNGEYVKSGLAELEQWCNEVTEEYAGTSLDELNHSKQAVRFMVSEKKDELSYDDLTNDICPVLSSQQLYRICTLFLDENDNTKSVSSDVTTRLKLLMTDDVADDDKSFLLEDNSR</sequence>
<name>A0A2K3NLT4_TRIPR</name>
<gene>
    <name evidence="15" type="ORF">L195_g000412</name>
</gene>
<dbReference type="GO" id="GO:0016459">
    <property type="term" value="C:myosin complex"/>
    <property type="evidence" value="ECO:0007669"/>
    <property type="project" value="UniProtKB-KW"/>
</dbReference>
<dbReference type="CDD" id="cd01384">
    <property type="entry name" value="MYSc_Myo11"/>
    <property type="match status" value="1"/>
</dbReference>
<dbReference type="FunFam" id="1.20.58.530:FF:000002">
    <property type="entry name" value="Class V myosin"/>
    <property type="match status" value="1"/>
</dbReference>
<dbReference type="Gene3D" id="3.30.70.1590">
    <property type="match status" value="1"/>
</dbReference>